<evidence type="ECO:0000313" key="2">
    <source>
        <dbReference type="EnsemblPlants" id="ORUFI12G06500.1"/>
    </source>
</evidence>
<sequence length="108" mass="11606">MSNLGKVDFSNKVNKPRMSFSPLGLLPPPDPQQQKPLRQERQPEMAIGADKIVIPQQVVVFPQCGALHGELVRGYSPSLSQHCRNGCGRGAMQMSSLRPGLGIPACAG</sequence>
<dbReference type="HOGENOM" id="CLU_2201309_0_0_1"/>
<name>A0A0E0REY6_ORYRU</name>
<dbReference type="Gramene" id="ORUFI12G06500.1">
    <property type="protein sequence ID" value="ORUFI12G06500.1"/>
    <property type="gene ID" value="ORUFI12G06500"/>
</dbReference>
<evidence type="ECO:0000313" key="3">
    <source>
        <dbReference type="Proteomes" id="UP000008022"/>
    </source>
</evidence>
<keyword evidence="3" id="KW-1185">Reference proteome</keyword>
<protein>
    <submittedName>
        <fullName evidence="2">Uncharacterized protein</fullName>
    </submittedName>
</protein>
<dbReference type="Proteomes" id="UP000008022">
    <property type="component" value="Unassembled WGS sequence"/>
</dbReference>
<reference evidence="2" key="2">
    <citation type="submission" date="2015-06" db="UniProtKB">
        <authorList>
            <consortium name="EnsemblPlants"/>
        </authorList>
    </citation>
    <scope>IDENTIFICATION</scope>
</reference>
<evidence type="ECO:0000256" key="1">
    <source>
        <dbReference type="SAM" id="MobiDB-lite"/>
    </source>
</evidence>
<reference evidence="3" key="1">
    <citation type="submission" date="2013-06" db="EMBL/GenBank/DDBJ databases">
        <authorList>
            <person name="Zhao Q."/>
        </authorList>
    </citation>
    <scope>NUCLEOTIDE SEQUENCE</scope>
    <source>
        <strain evidence="3">cv. W1943</strain>
    </source>
</reference>
<organism evidence="2 3">
    <name type="scientific">Oryza rufipogon</name>
    <name type="common">Brownbeard rice</name>
    <name type="synonym">Asian wild rice</name>
    <dbReference type="NCBI Taxonomy" id="4529"/>
    <lineage>
        <taxon>Eukaryota</taxon>
        <taxon>Viridiplantae</taxon>
        <taxon>Streptophyta</taxon>
        <taxon>Embryophyta</taxon>
        <taxon>Tracheophyta</taxon>
        <taxon>Spermatophyta</taxon>
        <taxon>Magnoliopsida</taxon>
        <taxon>Liliopsida</taxon>
        <taxon>Poales</taxon>
        <taxon>Poaceae</taxon>
        <taxon>BOP clade</taxon>
        <taxon>Oryzoideae</taxon>
        <taxon>Oryzeae</taxon>
        <taxon>Oryzinae</taxon>
        <taxon>Oryza</taxon>
    </lineage>
</organism>
<dbReference type="EnsemblPlants" id="ORUFI12G06500.1">
    <property type="protein sequence ID" value="ORUFI12G06500.1"/>
    <property type="gene ID" value="ORUFI12G06500"/>
</dbReference>
<feature type="region of interest" description="Disordered" evidence="1">
    <location>
        <begin position="1"/>
        <end position="41"/>
    </location>
</feature>
<dbReference type="AlphaFoldDB" id="A0A0E0REY6"/>
<accession>A0A0E0REY6</accession>
<proteinExistence type="predicted"/>